<evidence type="ECO:0000256" key="3">
    <source>
        <dbReference type="ARBA" id="ARBA00022692"/>
    </source>
</evidence>
<dbReference type="AlphaFoldDB" id="A0A1I2K4C1"/>
<dbReference type="STRING" id="1076937.SAMN04488120_11143"/>
<gene>
    <name evidence="7" type="ORF">SAMN04488120_11143</name>
</gene>
<dbReference type="PROSITE" id="PS51779">
    <property type="entry name" value="POTRA"/>
    <property type="match status" value="1"/>
</dbReference>
<dbReference type="Gene3D" id="3.10.20.310">
    <property type="entry name" value="membrane protein fhac"/>
    <property type="match status" value="1"/>
</dbReference>
<feature type="transmembrane region" description="Helical" evidence="5">
    <location>
        <begin position="20"/>
        <end position="40"/>
    </location>
</feature>
<evidence type="ECO:0000313" key="7">
    <source>
        <dbReference type="EMBL" id="SFF59766.1"/>
    </source>
</evidence>
<evidence type="ECO:0000256" key="1">
    <source>
        <dbReference type="ARBA" id="ARBA00004370"/>
    </source>
</evidence>
<feature type="transmembrane region" description="Helical" evidence="5">
    <location>
        <begin position="73"/>
        <end position="92"/>
    </location>
</feature>
<keyword evidence="3 5" id="KW-0812">Transmembrane</keyword>
<dbReference type="Pfam" id="PF01569">
    <property type="entry name" value="PAP2"/>
    <property type="match status" value="1"/>
</dbReference>
<feature type="transmembrane region" description="Helical" evidence="5">
    <location>
        <begin position="213"/>
        <end position="230"/>
    </location>
</feature>
<dbReference type="InterPro" id="IPR010827">
    <property type="entry name" value="BamA/TamA_POTRA"/>
</dbReference>
<evidence type="ECO:0000259" key="6">
    <source>
        <dbReference type="PROSITE" id="PS51779"/>
    </source>
</evidence>
<evidence type="ECO:0000256" key="5">
    <source>
        <dbReference type="SAM" id="Phobius"/>
    </source>
</evidence>
<keyword evidence="4 5" id="KW-0472">Membrane</keyword>
<feature type="transmembrane region" description="Helical" evidence="5">
    <location>
        <begin position="181"/>
        <end position="201"/>
    </location>
</feature>
<feature type="transmembrane region" description="Helical" evidence="5">
    <location>
        <begin position="250"/>
        <end position="268"/>
    </location>
</feature>
<dbReference type="EMBL" id="FOOC01000011">
    <property type="protein sequence ID" value="SFF59766.1"/>
    <property type="molecule type" value="Genomic_DNA"/>
</dbReference>
<dbReference type="Gene3D" id="2.40.160.50">
    <property type="entry name" value="membrane protein fhac: a member of the omp85/tpsb transporter family"/>
    <property type="match status" value="1"/>
</dbReference>
<name>A0A1I2K4C1_9GAMM</name>
<feature type="domain" description="POTRA" evidence="6">
    <location>
        <begin position="274"/>
        <end position="345"/>
    </location>
</feature>
<dbReference type="PANTHER" id="PTHR12815">
    <property type="entry name" value="SORTING AND ASSEMBLY MACHINERY SAMM50 PROTEIN FAMILY MEMBER"/>
    <property type="match status" value="1"/>
</dbReference>
<dbReference type="SUPFAM" id="SSF48317">
    <property type="entry name" value="Acid phosphatase/Vanadium-dependent haloperoxidase"/>
    <property type="match status" value="1"/>
</dbReference>
<evidence type="ECO:0000256" key="2">
    <source>
        <dbReference type="ARBA" id="ARBA00022452"/>
    </source>
</evidence>
<dbReference type="OrthoDB" id="7348799at2"/>
<keyword evidence="2" id="KW-1134">Transmembrane beta strand</keyword>
<dbReference type="Pfam" id="PF01103">
    <property type="entry name" value="Omp85"/>
    <property type="match status" value="1"/>
</dbReference>
<dbReference type="CDD" id="cd03396">
    <property type="entry name" value="PAP2_like_6"/>
    <property type="match status" value="1"/>
</dbReference>
<dbReference type="PANTHER" id="PTHR12815:SF18">
    <property type="entry name" value="SORTING AND ASSEMBLY MACHINERY COMPONENT 50 HOMOLOG"/>
    <property type="match status" value="1"/>
</dbReference>
<dbReference type="InterPro" id="IPR034746">
    <property type="entry name" value="POTRA"/>
</dbReference>
<reference evidence="7 8" key="1">
    <citation type="submission" date="2016-10" db="EMBL/GenBank/DDBJ databases">
        <authorList>
            <person name="de Groot N.N."/>
        </authorList>
    </citation>
    <scope>NUCLEOTIDE SEQUENCE [LARGE SCALE GENOMIC DNA]</scope>
    <source>
        <strain evidence="7 8">DSM 23609</strain>
    </source>
</reference>
<keyword evidence="5" id="KW-1133">Transmembrane helix</keyword>
<dbReference type="InterPro" id="IPR039910">
    <property type="entry name" value="D15-like"/>
</dbReference>
<sequence>MRRHSHGAVPASVLADLAGAYLPVALALAVLALLSAYAGFDRWLLDHFFDPARGEFPARRAFWAQTVLHRGQTGFIVLVASAALAVFVGGFVRPRLRPLRRDALYLLACIALTTATVGGLKQVTALDCPWDLAGYGGERPYRHLFDPRDGGGGRCFPGGHSSGAFALLALSVLLRRRGRPGAGAAFVAALMLGLSFALLQWLRGAHFPSHDLWSAFIAWSVAHALAGPMLGRPAGPAAVAPAQSGGGQIAVLFGVALLLAMLAGSGVARADDLPVVREIAFRGNAVTQPEVMLREIPLRAGDAADPALIESSRQAILDLGLFRMVDAVQEPLDDGVRVVFVVREKWYVLAYPRLSANSDGQDSIGAELRWNNVFGLNHGLRALVSSADRRERGRGRQLGYLVSYQAPFAWGTPYTLSFKISQTTTPVTLLDGAAVSYDETIDELQLLATRKFGERGAASQGWSAGGGLLWRSQRTAGEDAPAPWGDTYALVALLGYRDEHDYVFSEEGTVLGLRYEIADQHLLSDYSYTRLTAEYRRALALGEVPHQTLEYGLKLGSAHGGRQEIPPFSLGGTQGLRGYARNSFAGGAYYLATLSYLRPFGWDWLRFVASIEAGNVYDDADDLDTTVHWSLGLGLRIRVPRLVGVEFEAGVALPLSGDSARFYGYRNGF</sequence>
<keyword evidence="8" id="KW-1185">Reference proteome</keyword>
<dbReference type="InterPro" id="IPR000326">
    <property type="entry name" value="PAP2/HPO"/>
</dbReference>
<proteinExistence type="predicted"/>
<protein>
    <submittedName>
        <fullName evidence="7">Membrane-associated enzyme, PAP2 (Acid phosphatase) superfamily</fullName>
    </submittedName>
</protein>
<accession>A0A1I2K4C1</accession>
<feature type="transmembrane region" description="Helical" evidence="5">
    <location>
        <begin position="156"/>
        <end position="174"/>
    </location>
</feature>
<dbReference type="GO" id="GO:0019867">
    <property type="term" value="C:outer membrane"/>
    <property type="evidence" value="ECO:0007669"/>
    <property type="project" value="InterPro"/>
</dbReference>
<evidence type="ECO:0000256" key="4">
    <source>
        <dbReference type="ARBA" id="ARBA00023136"/>
    </source>
</evidence>
<dbReference type="RefSeq" id="WP_143383684.1">
    <property type="nucleotide sequence ID" value="NZ_FOOC01000011.1"/>
</dbReference>
<feature type="transmembrane region" description="Helical" evidence="5">
    <location>
        <begin position="104"/>
        <end position="123"/>
    </location>
</feature>
<dbReference type="Proteomes" id="UP000199771">
    <property type="component" value="Unassembled WGS sequence"/>
</dbReference>
<evidence type="ECO:0000313" key="8">
    <source>
        <dbReference type="Proteomes" id="UP000199771"/>
    </source>
</evidence>
<comment type="subcellular location">
    <subcellularLocation>
        <location evidence="1">Membrane</location>
    </subcellularLocation>
</comment>
<dbReference type="InterPro" id="IPR000184">
    <property type="entry name" value="Bac_surfAg_D15"/>
</dbReference>
<dbReference type="Pfam" id="PF07244">
    <property type="entry name" value="POTRA"/>
    <property type="match status" value="1"/>
</dbReference>
<dbReference type="InterPro" id="IPR036938">
    <property type="entry name" value="PAP2/HPO_sf"/>
</dbReference>
<organism evidence="7 8">
    <name type="scientific">Fontimonas thermophila</name>
    <dbReference type="NCBI Taxonomy" id="1076937"/>
    <lineage>
        <taxon>Bacteria</taxon>
        <taxon>Pseudomonadati</taxon>
        <taxon>Pseudomonadota</taxon>
        <taxon>Gammaproteobacteria</taxon>
        <taxon>Nevskiales</taxon>
        <taxon>Nevskiaceae</taxon>
        <taxon>Fontimonas</taxon>
    </lineage>
</organism>